<dbReference type="GO" id="GO:0005737">
    <property type="term" value="C:cytoplasm"/>
    <property type="evidence" value="ECO:0000318"/>
    <property type="project" value="GO_Central"/>
</dbReference>
<dbReference type="EMBL" id="CP001160">
    <property type="protein sequence ID" value="ACI64794.1"/>
    <property type="molecule type" value="Genomic_DNA"/>
</dbReference>
<reference evidence="4 5" key="1">
    <citation type="journal article" date="2004" name="Science">
        <title>The genome of the diatom Thalassiosira pseudonana: ecology, evolution, and metabolism.</title>
        <authorList>
            <person name="Armbrust E.V."/>
            <person name="Berges J.A."/>
            <person name="Bowler C."/>
            <person name="Green B.R."/>
            <person name="Martinez D."/>
            <person name="Putnam N.H."/>
            <person name="Zhou S."/>
            <person name="Allen A.E."/>
            <person name="Apt K.E."/>
            <person name="Bechner M."/>
            <person name="Brzezinski M.A."/>
            <person name="Chaal B.K."/>
            <person name="Chiovitti A."/>
            <person name="Davis A.K."/>
            <person name="Demarest M.S."/>
            <person name="Detter J.C."/>
            <person name="Glavina T."/>
            <person name="Goodstein D."/>
            <person name="Hadi M.Z."/>
            <person name="Hellsten U."/>
            <person name="Hildebrand M."/>
            <person name="Jenkins B.D."/>
            <person name="Jurka J."/>
            <person name="Kapitonov V.V."/>
            <person name="Kroger N."/>
            <person name="Lau W.W."/>
            <person name="Lane T.W."/>
            <person name="Larimer F.W."/>
            <person name="Lippmeier J.C."/>
            <person name="Lucas S."/>
            <person name="Medina M."/>
            <person name="Montsant A."/>
            <person name="Obornik M."/>
            <person name="Parker M.S."/>
            <person name="Palenik B."/>
            <person name="Pazour G.J."/>
            <person name="Richardson P.M."/>
            <person name="Rynearson T.A."/>
            <person name="Saito M.A."/>
            <person name="Schwartz D.C."/>
            <person name="Thamatrakoln K."/>
            <person name="Valentin K."/>
            <person name="Vardi A."/>
            <person name="Wilkerson F.P."/>
            <person name="Rokhsar D.S."/>
        </authorList>
    </citation>
    <scope>NUCLEOTIDE SEQUENCE [LARGE SCALE GENOMIC DNA]</scope>
    <source>
        <strain evidence="4 5">CCMP1335</strain>
    </source>
</reference>
<keyword evidence="1" id="KW-0833">Ubl conjugation pathway</keyword>
<dbReference type="InterPro" id="IPR045464">
    <property type="entry name" value="Hrt3/FBXO9_C"/>
</dbReference>
<accession>B5YME1</accession>
<dbReference type="SUPFAM" id="SSF81383">
    <property type="entry name" value="F-box domain"/>
    <property type="match status" value="1"/>
</dbReference>
<dbReference type="HOGENOM" id="CLU_569273_0_0_1"/>
<dbReference type="InterPro" id="IPR036047">
    <property type="entry name" value="F-box-like_dom_sf"/>
</dbReference>
<dbReference type="Proteomes" id="UP000001449">
    <property type="component" value="Chromosome 7"/>
</dbReference>
<evidence type="ECO:0000256" key="2">
    <source>
        <dbReference type="SAM" id="MobiDB-lite"/>
    </source>
</evidence>
<dbReference type="KEGG" id="tps:THAPS_23379"/>
<dbReference type="PROSITE" id="PS50181">
    <property type="entry name" value="FBOX"/>
    <property type="match status" value="1"/>
</dbReference>
<dbReference type="GeneID" id="7448956"/>
<evidence type="ECO:0000313" key="4">
    <source>
        <dbReference type="EMBL" id="ACI64794.1"/>
    </source>
</evidence>
<feature type="region of interest" description="Disordered" evidence="2">
    <location>
        <begin position="1"/>
        <end position="78"/>
    </location>
</feature>
<dbReference type="Pfam" id="PF12937">
    <property type="entry name" value="F-box-like"/>
    <property type="match status" value="1"/>
</dbReference>
<keyword evidence="5" id="KW-1185">Reference proteome</keyword>
<dbReference type="CDD" id="cd09917">
    <property type="entry name" value="F-box_SF"/>
    <property type="match status" value="1"/>
</dbReference>
<evidence type="ECO:0000313" key="5">
    <source>
        <dbReference type="Proteomes" id="UP000001449"/>
    </source>
</evidence>
<dbReference type="GO" id="GO:0031146">
    <property type="term" value="P:SCF-dependent proteasomal ubiquitin-dependent protein catabolic process"/>
    <property type="evidence" value="ECO:0000318"/>
    <property type="project" value="GO_Central"/>
</dbReference>
<dbReference type="Pfam" id="PF19270">
    <property type="entry name" value="FBO_C"/>
    <property type="match status" value="1"/>
</dbReference>
<dbReference type="RefSeq" id="XP_002296077.1">
    <property type="nucleotide sequence ID" value="XM_002296041.1"/>
</dbReference>
<dbReference type="GO" id="GO:0019005">
    <property type="term" value="C:SCF ubiquitin ligase complex"/>
    <property type="evidence" value="ECO:0000318"/>
    <property type="project" value="GO_Central"/>
</dbReference>
<dbReference type="AlphaFoldDB" id="B5YME1"/>
<name>B5YME1_THAPS</name>
<dbReference type="eggNOG" id="ENOG502SB1N">
    <property type="taxonomic scope" value="Eukaryota"/>
</dbReference>
<protein>
    <recommendedName>
        <fullName evidence="3">F-box domain-containing protein</fullName>
    </recommendedName>
</protein>
<feature type="compositionally biased region" description="Low complexity" evidence="2">
    <location>
        <begin position="64"/>
        <end position="75"/>
    </location>
</feature>
<dbReference type="PANTHER" id="PTHR12874:SF9">
    <property type="entry name" value="F-BOX ONLY PROTEIN 48"/>
    <property type="match status" value="1"/>
</dbReference>
<feature type="compositionally biased region" description="Acidic residues" evidence="2">
    <location>
        <begin position="29"/>
        <end position="39"/>
    </location>
</feature>
<organism evidence="4 5">
    <name type="scientific">Thalassiosira pseudonana</name>
    <name type="common">Marine diatom</name>
    <name type="synonym">Cyclotella nana</name>
    <dbReference type="NCBI Taxonomy" id="35128"/>
    <lineage>
        <taxon>Eukaryota</taxon>
        <taxon>Sar</taxon>
        <taxon>Stramenopiles</taxon>
        <taxon>Ochrophyta</taxon>
        <taxon>Bacillariophyta</taxon>
        <taxon>Coscinodiscophyceae</taxon>
        <taxon>Thalassiosirophycidae</taxon>
        <taxon>Thalassiosirales</taxon>
        <taxon>Thalassiosiraceae</taxon>
        <taxon>Thalassiosira</taxon>
    </lineage>
</organism>
<dbReference type="InterPro" id="IPR001810">
    <property type="entry name" value="F-box_dom"/>
</dbReference>
<feature type="region of interest" description="Disordered" evidence="2">
    <location>
        <begin position="191"/>
        <end position="220"/>
    </location>
</feature>
<dbReference type="OMA" id="MWTEIPV"/>
<feature type="domain" description="F-box" evidence="3">
    <location>
        <begin position="240"/>
        <end position="280"/>
    </location>
</feature>
<evidence type="ECO:0000259" key="3">
    <source>
        <dbReference type="PROSITE" id="PS50181"/>
    </source>
</evidence>
<dbReference type="InParanoid" id="B5YME1"/>
<dbReference type="Gene3D" id="1.20.1280.50">
    <property type="match status" value="1"/>
</dbReference>
<dbReference type="PaxDb" id="35128-Thaps23379"/>
<reference evidence="4 5" key="2">
    <citation type="journal article" date="2008" name="Nature">
        <title>The Phaeodactylum genome reveals the evolutionary history of diatom genomes.</title>
        <authorList>
            <person name="Bowler C."/>
            <person name="Allen A.E."/>
            <person name="Badger J.H."/>
            <person name="Grimwood J."/>
            <person name="Jabbari K."/>
            <person name="Kuo A."/>
            <person name="Maheswari U."/>
            <person name="Martens C."/>
            <person name="Maumus F."/>
            <person name="Otillar R.P."/>
            <person name="Rayko E."/>
            <person name="Salamov A."/>
            <person name="Vandepoele K."/>
            <person name="Beszteri B."/>
            <person name="Gruber A."/>
            <person name="Heijde M."/>
            <person name="Katinka M."/>
            <person name="Mock T."/>
            <person name="Valentin K."/>
            <person name="Verret F."/>
            <person name="Berges J.A."/>
            <person name="Brownlee C."/>
            <person name="Cadoret J.P."/>
            <person name="Chiovitti A."/>
            <person name="Choi C.J."/>
            <person name="Coesel S."/>
            <person name="De Martino A."/>
            <person name="Detter J.C."/>
            <person name="Durkin C."/>
            <person name="Falciatore A."/>
            <person name="Fournet J."/>
            <person name="Haruta M."/>
            <person name="Huysman M.J."/>
            <person name="Jenkins B.D."/>
            <person name="Jiroutova K."/>
            <person name="Jorgensen R.E."/>
            <person name="Joubert Y."/>
            <person name="Kaplan A."/>
            <person name="Kroger N."/>
            <person name="Kroth P.G."/>
            <person name="La Roche J."/>
            <person name="Lindquist E."/>
            <person name="Lommer M."/>
            <person name="Martin-Jezequel V."/>
            <person name="Lopez P.J."/>
            <person name="Lucas S."/>
            <person name="Mangogna M."/>
            <person name="McGinnis K."/>
            <person name="Medlin L.K."/>
            <person name="Montsant A."/>
            <person name="Oudot-Le Secq M.P."/>
            <person name="Napoli C."/>
            <person name="Obornik M."/>
            <person name="Parker M.S."/>
            <person name="Petit J.L."/>
            <person name="Porcel B.M."/>
            <person name="Poulsen N."/>
            <person name="Robison M."/>
            <person name="Rychlewski L."/>
            <person name="Rynearson T.A."/>
            <person name="Schmutz J."/>
            <person name="Shapiro H."/>
            <person name="Siaut M."/>
            <person name="Stanley M."/>
            <person name="Sussman M.R."/>
            <person name="Taylor A.R."/>
            <person name="Vardi A."/>
            <person name="von Dassow P."/>
            <person name="Vyverman W."/>
            <person name="Willis A."/>
            <person name="Wyrwicz L.S."/>
            <person name="Rokhsar D.S."/>
            <person name="Weissenbach J."/>
            <person name="Armbrust E.V."/>
            <person name="Green B.R."/>
            <person name="Van de Peer Y."/>
            <person name="Grigoriev I.V."/>
        </authorList>
    </citation>
    <scope>NUCLEOTIDE SEQUENCE [LARGE SCALE GENOMIC DNA]</scope>
    <source>
        <strain evidence="4 5">CCMP1335</strain>
    </source>
</reference>
<gene>
    <name evidence="4" type="ORF">THAPS_23379</name>
</gene>
<dbReference type="PANTHER" id="PTHR12874">
    <property type="entry name" value="F-BOX ONLY PROTEIN 48-RELATED"/>
    <property type="match status" value="1"/>
</dbReference>
<feature type="compositionally biased region" description="Polar residues" evidence="2">
    <location>
        <begin position="49"/>
        <end position="59"/>
    </location>
</feature>
<proteinExistence type="predicted"/>
<sequence>MSPQGRLKGADPPMPAIPENNRPSRLDTNDDDDDTEDREEQGLFELDNDNTNVTIPSTENDLRNTTNTQADNANQVDPGPFYVQSSVGDKWELTWPIWHMLPRDERRAIATKHGMKSIGEFEEYMSLTRAVDESEVVVGGQKSGVMSTHSVEVFRDVDEVEDLTSRMEGVSVRESAGVAGATAEWHPPFIEDIAEGDDDSSVSSSEDDNKPTTNEQPQPEEVDLEIHLEHIKLGGLPCGLPDEILHKCFSFLPVDDYSPLALVSPHWSRFTRCESLYKTLCERVYLNQSKRKTLHVSRFGNSYRRMLESRPRIRTGGGLYVLKYQEVRKIQRDMWTEIPVGAILESVYYRYLYFFEDGRVMYALTHATPVEMIPRFSRMLLHGYGSKDKWGVWGRYQIRKDEVRVWVSQEWHDVCFQLRVIPSNKFLHYDNGDRGMFTTIALEKHMSSISGNFDEDESRDLVQYDIPMHCYFRFLRDRRL</sequence>
<evidence type="ECO:0000256" key="1">
    <source>
        <dbReference type="ARBA" id="ARBA00022786"/>
    </source>
</evidence>